<comment type="caution">
    <text evidence="5">The sequence shown here is derived from an EMBL/GenBank/DDBJ whole genome shotgun (WGS) entry which is preliminary data.</text>
</comment>
<name>A0A1U7M8X8_TISCR</name>
<evidence type="ECO:0000256" key="3">
    <source>
        <dbReference type="ARBA" id="ARBA00022840"/>
    </source>
</evidence>
<keyword evidence="5" id="KW-0378">Hydrolase</keyword>
<dbReference type="PANTHER" id="PTHR42781:SF9">
    <property type="entry name" value="AMINO ACID ABC TRANSPORTER, ATP-BINDING PROTEIN-RELATED"/>
    <property type="match status" value="1"/>
</dbReference>
<keyword evidence="2" id="KW-0547">Nucleotide-binding</keyword>
<dbReference type="SUPFAM" id="SSF52540">
    <property type="entry name" value="P-loop containing nucleoside triphosphate hydrolases"/>
    <property type="match status" value="1"/>
</dbReference>
<keyword evidence="1" id="KW-0813">Transport</keyword>
<proteinExistence type="predicted"/>
<organism evidence="5 6">
    <name type="scientific">Tissierella creatinophila DSM 6911</name>
    <dbReference type="NCBI Taxonomy" id="1123403"/>
    <lineage>
        <taxon>Bacteria</taxon>
        <taxon>Bacillati</taxon>
        <taxon>Bacillota</taxon>
        <taxon>Tissierellia</taxon>
        <taxon>Tissierellales</taxon>
        <taxon>Tissierellaceae</taxon>
        <taxon>Tissierella</taxon>
    </lineage>
</organism>
<dbReference type="EMBL" id="LTDM01000003">
    <property type="protein sequence ID" value="OLS03731.1"/>
    <property type="molecule type" value="Genomic_DNA"/>
</dbReference>
<dbReference type="InterPro" id="IPR003593">
    <property type="entry name" value="AAA+_ATPase"/>
</dbReference>
<dbReference type="InterPro" id="IPR027417">
    <property type="entry name" value="P-loop_NTPase"/>
</dbReference>
<gene>
    <name evidence="5" type="primary">cysA</name>
    <name evidence="5" type="ORF">TICRE_02440</name>
</gene>
<dbReference type="SMART" id="SM00382">
    <property type="entry name" value="AAA"/>
    <property type="match status" value="1"/>
</dbReference>
<dbReference type="AlphaFoldDB" id="A0A1U7M8X8"/>
<keyword evidence="3 5" id="KW-0067">ATP-binding</keyword>
<dbReference type="PROSITE" id="PS50893">
    <property type="entry name" value="ABC_TRANSPORTER_2"/>
    <property type="match status" value="1"/>
</dbReference>
<dbReference type="InterPro" id="IPR050093">
    <property type="entry name" value="ABC_SmlMolc_Importer"/>
</dbReference>
<evidence type="ECO:0000259" key="4">
    <source>
        <dbReference type="PROSITE" id="PS50893"/>
    </source>
</evidence>
<sequence length="210" mass="23867">MEIQIKNLAKTYGEKKVLDIESLNLEREKITGIIGPNGSGKSTLLNIIAGLDDKYDGQVLYNGELIDSDIRKKMTLVFQKAYLFKRTVYKNIAYPLEVRGVKEEKIKQKVLELLKILEIEDLKMKIGSKLSGGETQKVALARGLVFNPELLLLDEPTSNIDPEYIEHMEKAILKYNKENKGTVIIVTHNINQAKRLCDNIIKLERGRVIN</sequence>
<dbReference type="GO" id="GO:0016887">
    <property type="term" value="F:ATP hydrolysis activity"/>
    <property type="evidence" value="ECO:0007669"/>
    <property type="project" value="InterPro"/>
</dbReference>
<evidence type="ECO:0000256" key="2">
    <source>
        <dbReference type="ARBA" id="ARBA00022741"/>
    </source>
</evidence>
<protein>
    <submittedName>
        <fullName evidence="5">Sulfate/thiosulfate import ATP-binding protein CysA</fullName>
        <ecNumber evidence="5">3.6.3.25</ecNumber>
    </submittedName>
</protein>
<dbReference type="GO" id="GO:0005524">
    <property type="term" value="F:ATP binding"/>
    <property type="evidence" value="ECO:0007669"/>
    <property type="project" value="UniProtKB-KW"/>
</dbReference>
<feature type="domain" description="ABC transporter" evidence="4">
    <location>
        <begin position="3"/>
        <end position="209"/>
    </location>
</feature>
<evidence type="ECO:0000256" key="1">
    <source>
        <dbReference type="ARBA" id="ARBA00022448"/>
    </source>
</evidence>
<dbReference type="InterPro" id="IPR003439">
    <property type="entry name" value="ABC_transporter-like_ATP-bd"/>
</dbReference>
<dbReference type="OrthoDB" id="9804199at2"/>
<keyword evidence="6" id="KW-1185">Reference proteome</keyword>
<accession>A0A1U7M8X8</accession>
<reference evidence="5 6" key="1">
    <citation type="submission" date="2016-02" db="EMBL/GenBank/DDBJ databases">
        <title>Genome sequence of Tissierella creatinophila DSM 6911.</title>
        <authorList>
            <person name="Poehlein A."/>
            <person name="Daniel R."/>
        </authorList>
    </citation>
    <scope>NUCLEOTIDE SEQUENCE [LARGE SCALE GENOMIC DNA]</scope>
    <source>
        <strain evidence="5 6">DSM 6911</strain>
    </source>
</reference>
<dbReference type="RefSeq" id="WP_075724306.1">
    <property type="nucleotide sequence ID" value="NZ_LTDM01000003.1"/>
</dbReference>
<dbReference type="Proteomes" id="UP000186112">
    <property type="component" value="Unassembled WGS sequence"/>
</dbReference>
<evidence type="ECO:0000313" key="5">
    <source>
        <dbReference type="EMBL" id="OLS03731.1"/>
    </source>
</evidence>
<dbReference type="Pfam" id="PF00005">
    <property type="entry name" value="ABC_tran"/>
    <property type="match status" value="1"/>
</dbReference>
<evidence type="ECO:0000313" key="6">
    <source>
        <dbReference type="Proteomes" id="UP000186112"/>
    </source>
</evidence>
<dbReference type="Gene3D" id="3.40.50.300">
    <property type="entry name" value="P-loop containing nucleotide triphosphate hydrolases"/>
    <property type="match status" value="1"/>
</dbReference>
<dbReference type="PANTHER" id="PTHR42781">
    <property type="entry name" value="SPERMIDINE/PUTRESCINE IMPORT ATP-BINDING PROTEIN POTA"/>
    <property type="match status" value="1"/>
</dbReference>
<dbReference type="EC" id="3.6.3.25" evidence="5"/>